<proteinExistence type="predicted"/>
<evidence type="ECO:0000259" key="1">
    <source>
        <dbReference type="PROSITE" id="PS50994"/>
    </source>
</evidence>
<dbReference type="GeneID" id="94428876"/>
<accession>A0A2C6K5V2</accession>
<gene>
    <name evidence="2" type="ORF">CSUI_005489</name>
</gene>
<dbReference type="RefSeq" id="XP_067922357.1">
    <property type="nucleotide sequence ID" value="XM_068065665.1"/>
</dbReference>
<dbReference type="Proteomes" id="UP000221165">
    <property type="component" value="Unassembled WGS sequence"/>
</dbReference>
<dbReference type="PANTHER" id="PTHR37984:SF5">
    <property type="entry name" value="PROTEIN NYNRIN-LIKE"/>
    <property type="match status" value="1"/>
</dbReference>
<sequence>MDMDVRRVMNTCLQCWQHATSGPRSFPMRALPRGWPGEVVAMYMFGPLTETTRGATIILVLIDHFTRWVELTALRKVEVTDVVSCLRDRWVPQHGVPAALLSDNGPQFVATVLRDFCVSMGIKKLDSTPYYPKGSSIVESFMRTLRKALAALVNEEGNNWDTYLSVVALAHNSTPHMSTGFFRPSF</sequence>
<dbReference type="EMBL" id="MIGC01002659">
    <property type="protein sequence ID" value="PHJ20671.1"/>
    <property type="molecule type" value="Genomic_DNA"/>
</dbReference>
<dbReference type="GO" id="GO:0015074">
    <property type="term" value="P:DNA integration"/>
    <property type="evidence" value="ECO:0007669"/>
    <property type="project" value="InterPro"/>
</dbReference>
<feature type="domain" description="Integrase catalytic" evidence="1">
    <location>
        <begin position="28"/>
        <end position="186"/>
    </location>
</feature>
<dbReference type="InterPro" id="IPR001584">
    <property type="entry name" value="Integrase_cat-core"/>
</dbReference>
<dbReference type="Pfam" id="PF00665">
    <property type="entry name" value="rve"/>
    <property type="match status" value="1"/>
</dbReference>
<dbReference type="InterPro" id="IPR050951">
    <property type="entry name" value="Retrovirus_Pol_polyprotein"/>
</dbReference>
<comment type="caution">
    <text evidence="2">The sequence shown here is derived from an EMBL/GenBank/DDBJ whole genome shotgun (WGS) entry which is preliminary data.</text>
</comment>
<dbReference type="InterPro" id="IPR036397">
    <property type="entry name" value="RNaseH_sf"/>
</dbReference>
<dbReference type="GO" id="GO:0003676">
    <property type="term" value="F:nucleic acid binding"/>
    <property type="evidence" value="ECO:0007669"/>
    <property type="project" value="InterPro"/>
</dbReference>
<evidence type="ECO:0000313" key="3">
    <source>
        <dbReference type="Proteomes" id="UP000221165"/>
    </source>
</evidence>
<dbReference type="VEuPathDB" id="ToxoDB:CSUI_005489"/>
<dbReference type="AlphaFoldDB" id="A0A2C6K5V2"/>
<dbReference type="SUPFAM" id="SSF53098">
    <property type="entry name" value="Ribonuclease H-like"/>
    <property type="match status" value="1"/>
</dbReference>
<evidence type="ECO:0000313" key="2">
    <source>
        <dbReference type="EMBL" id="PHJ20671.1"/>
    </source>
</evidence>
<dbReference type="Gene3D" id="3.30.420.10">
    <property type="entry name" value="Ribonuclease H-like superfamily/Ribonuclease H"/>
    <property type="match status" value="1"/>
</dbReference>
<dbReference type="PANTHER" id="PTHR37984">
    <property type="entry name" value="PROTEIN CBG26694"/>
    <property type="match status" value="1"/>
</dbReference>
<dbReference type="OrthoDB" id="6752380at2759"/>
<protein>
    <submittedName>
        <fullName evidence="2">Gag-pol fusion protein</fullName>
    </submittedName>
</protein>
<dbReference type="PROSITE" id="PS50994">
    <property type="entry name" value="INTEGRASE"/>
    <property type="match status" value="1"/>
</dbReference>
<reference evidence="2 3" key="1">
    <citation type="journal article" date="2017" name="Int. J. Parasitol.">
        <title>The genome of the protozoan parasite Cystoisospora suis and a reverse vaccinology approach to identify vaccine candidates.</title>
        <authorList>
            <person name="Palmieri N."/>
            <person name="Shrestha A."/>
            <person name="Ruttkowski B."/>
            <person name="Beck T."/>
            <person name="Vogl C."/>
            <person name="Tomley F."/>
            <person name="Blake D.P."/>
            <person name="Joachim A."/>
        </authorList>
    </citation>
    <scope>NUCLEOTIDE SEQUENCE [LARGE SCALE GENOMIC DNA]</scope>
    <source>
        <strain evidence="2 3">Wien I</strain>
    </source>
</reference>
<dbReference type="InterPro" id="IPR012337">
    <property type="entry name" value="RNaseH-like_sf"/>
</dbReference>
<name>A0A2C6K5V2_9APIC</name>
<keyword evidence="3" id="KW-1185">Reference proteome</keyword>
<organism evidence="2 3">
    <name type="scientific">Cystoisospora suis</name>
    <dbReference type="NCBI Taxonomy" id="483139"/>
    <lineage>
        <taxon>Eukaryota</taxon>
        <taxon>Sar</taxon>
        <taxon>Alveolata</taxon>
        <taxon>Apicomplexa</taxon>
        <taxon>Conoidasida</taxon>
        <taxon>Coccidia</taxon>
        <taxon>Eucoccidiorida</taxon>
        <taxon>Eimeriorina</taxon>
        <taxon>Sarcocystidae</taxon>
        <taxon>Cystoisospora</taxon>
    </lineage>
</organism>